<evidence type="ECO:0000313" key="2">
    <source>
        <dbReference type="Proteomes" id="UP000070328"/>
    </source>
</evidence>
<organism evidence="1 2">
    <name type="scientific">Colletotrichum simmondsii</name>
    <dbReference type="NCBI Taxonomy" id="703756"/>
    <lineage>
        <taxon>Eukaryota</taxon>
        <taxon>Fungi</taxon>
        <taxon>Dikarya</taxon>
        <taxon>Ascomycota</taxon>
        <taxon>Pezizomycotina</taxon>
        <taxon>Sordariomycetes</taxon>
        <taxon>Hypocreomycetidae</taxon>
        <taxon>Glomerellales</taxon>
        <taxon>Glomerellaceae</taxon>
        <taxon>Colletotrichum</taxon>
        <taxon>Colletotrichum acutatum species complex</taxon>
    </lineage>
</organism>
<keyword evidence="2" id="KW-1185">Reference proteome</keyword>
<protein>
    <submittedName>
        <fullName evidence="1">Uncharacterized protein</fullName>
    </submittedName>
</protein>
<dbReference type="EMBL" id="JFBX01000562">
    <property type="protein sequence ID" value="KXH35414.1"/>
    <property type="molecule type" value="Genomic_DNA"/>
</dbReference>
<proteinExistence type="predicted"/>
<comment type="caution">
    <text evidence="1">The sequence shown here is derived from an EMBL/GenBank/DDBJ whole genome shotgun (WGS) entry which is preliminary data.</text>
</comment>
<dbReference type="AlphaFoldDB" id="A0A135SHL7"/>
<dbReference type="Proteomes" id="UP000070328">
    <property type="component" value="Unassembled WGS sequence"/>
</dbReference>
<gene>
    <name evidence="1" type="ORF">CSIM01_10173</name>
</gene>
<name>A0A135SHL7_9PEZI</name>
<sequence length="222" mass="24410">MAASSSTPGKRKSVYEVSEVEDVLTVMQGDFRFIDEFPPYHVPMPDQILREGVLDTLDANRLFKSVARLAEPVKRLHQLRKYACAAGEKDEALLPMDAGYVDDYESKTRLDLHGVIPGDPARSAKTVTASVSLRRAFGEGQENIKKPSARTECDHDICCANRLIFNVIQGSASAFPKRRSAELTKSPAASRRDTTLTVHGLWAIGLRNDPTDVICLAGLAPR</sequence>
<accession>A0A135SHL7</accession>
<evidence type="ECO:0000313" key="1">
    <source>
        <dbReference type="EMBL" id="KXH35414.1"/>
    </source>
</evidence>
<reference evidence="1 2" key="1">
    <citation type="submission" date="2014-02" db="EMBL/GenBank/DDBJ databases">
        <title>The genome sequence of Colletotrichum simmondsii CBS122122.</title>
        <authorList>
            <person name="Baroncelli R."/>
            <person name="Thon M.R."/>
        </authorList>
    </citation>
    <scope>NUCLEOTIDE SEQUENCE [LARGE SCALE GENOMIC DNA]</scope>
    <source>
        <strain evidence="1 2">CBS122122</strain>
    </source>
</reference>